<keyword evidence="2" id="KW-1185">Reference proteome</keyword>
<proteinExistence type="predicted"/>
<reference evidence="1 2" key="1">
    <citation type="submission" date="2023-05" db="EMBL/GenBank/DDBJ databases">
        <title>Pseudoalteromonas ardens sp. nov., Pseudoalteromonas obscura sp. nov., and Pseudoalteromonas umbrosa sp. nov., isolated from the coral Montipora capitata.</title>
        <authorList>
            <person name="Thomas E.M."/>
            <person name="Smith E.M."/>
            <person name="Papke E."/>
            <person name="Shlafstein M.D."/>
            <person name="Oline D.K."/>
            <person name="Videau P."/>
            <person name="Saw J.H."/>
            <person name="Strangman W.K."/>
            <person name="Ushijima B."/>
        </authorList>
    </citation>
    <scope>NUCLEOTIDE SEQUENCE [LARGE SCALE GENOMIC DNA]</scope>
    <source>
        <strain evidence="1 2">P94</strain>
    </source>
</reference>
<name>A0ABT7ESX2_9GAMM</name>
<evidence type="ECO:0000313" key="2">
    <source>
        <dbReference type="Proteomes" id="UP001231915"/>
    </source>
</evidence>
<dbReference type="EMBL" id="JASJUT010000014">
    <property type="protein sequence ID" value="MDK2598155.1"/>
    <property type="molecule type" value="Genomic_DNA"/>
</dbReference>
<sequence>MTSEPLTFSVYACIRRSQATDQLGLPVRHPLYHRHASLVFKNNCDQSSYAYGFGFNGFIREPVPKPEKLLAKERLYRKLSRQGVERLFIKLNDIDAASYNIATYNCVDHLVVCLQVLGRQSRLFNRYRYLNRRWYGGYTLRRKVL</sequence>
<organism evidence="1 2">
    <name type="scientific">Pseudoalteromonas obscura</name>
    <dbReference type="NCBI Taxonomy" id="3048491"/>
    <lineage>
        <taxon>Bacteria</taxon>
        <taxon>Pseudomonadati</taxon>
        <taxon>Pseudomonadota</taxon>
        <taxon>Gammaproteobacteria</taxon>
        <taxon>Alteromonadales</taxon>
        <taxon>Pseudoalteromonadaceae</taxon>
        <taxon>Pseudoalteromonas</taxon>
    </lineage>
</organism>
<evidence type="ECO:0000313" key="1">
    <source>
        <dbReference type="EMBL" id="MDK2598155.1"/>
    </source>
</evidence>
<accession>A0ABT7ESX2</accession>
<dbReference type="RefSeq" id="WP_284138662.1">
    <property type="nucleotide sequence ID" value="NZ_JASJUT010000014.1"/>
</dbReference>
<evidence type="ECO:0008006" key="3">
    <source>
        <dbReference type="Google" id="ProtNLM"/>
    </source>
</evidence>
<protein>
    <recommendedName>
        <fullName evidence="3">DUF4105 domain-containing protein</fullName>
    </recommendedName>
</protein>
<gene>
    <name evidence="1" type="ORF">QNM18_24160</name>
</gene>
<dbReference type="Proteomes" id="UP001231915">
    <property type="component" value="Unassembled WGS sequence"/>
</dbReference>
<comment type="caution">
    <text evidence="1">The sequence shown here is derived from an EMBL/GenBank/DDBJ whole genome shotgun (WGS) entry which is preliminary data.</text>
</comment>